<name>A0A9P5H9M1_9HYPO</name>
<sequence>MDLTDPERSSARHPSAVSHPVSSDDLTHEAGSDNMTEADEDETPSPSSDSTEAICSHTTFFVNADWRMGSTLANATTIVGQMYVERLDPVKTLQPYPIILIHGDFHTGQMAKPDGNPGWASYFVQRGFQVYVVDLPPCGRSNFLTAAHFIHRDLSRTSHTLAASVVENELTAPGKEPAHGQPLVPLRHSRAGMHDKWPGTGQRGDPTFTNYCASLVTLHLNKIERQSLGQNALRALLLKAGKSILIGEGSGGNMSWLANDVSPELVAGVVAVEPAGPPFGTAMPKQSMPRVYTQFIERDVGTRLYGLTDIPLTYDPPTHPHDGFERPAREPLDIARVLRPDRLGACFMQQKAETDLIEVGCDGKPVPGQQQVRQLIHLKKVPHALVTAHASPHTIFDWATIAYMKQAGVDVDWLRLEDFDILGNGHLMFLETNSNDIASVIEQWIQKKFTPKPSSVQLANPIPANKSGQSSNLNPIHQSSRVLPSINSIGNSESATHHFPGNVPQTQVQNQRGAPGAVLQYGGPVQMAQDEGKRPTESSPAEHAPAPEASREISIHPNSPSTQEQKRRCLGQGVKPSSIQMSSPSGTFPIPQLTQQQHIRAFHNMQGQVHGRMNPQPSTDRGMMRSPNCAACGDAPNTISSPETLDKPDGWLETAGPSRPWMNSLWRNDLS</sequence>
<evidence type="ECO:0000313" key="3">
    <source>
        <dbReference type="Proteomes" id="UP000722485"/>
    </source>
</evidence>
<dbReference type="SUPFAM" id="SSF53474">
    <property type="entry name" value="alpha/beta-Hydrolases"/>
    <property type="match status" value="1"/>
</dbReference>
<feature type="region of interest" description="Disordered" evidence="1">
    <location>
        <begin position="637"/>
        <end position="671"/>
    </location>
</feature>
<feature type="region of interest" description="Disordered" evidence="1">
    <location>
        <begin position="1"/>
        <end position="52"/>
    </location>
</feature>
<feature type="compositionally biased region" description="Polar residues" evidence="1">
    <location>
        <begin position="466"/>
        <end position="494"/>
    </location>
</feature>
<dbReference type="Gene3D" id="3.40.50.1820">
    <property type="entry name" value="alpha/beta hydrolase"/>
    <property type="match status" value="1"/>
</dbReference>
<dbReference type="PANTHER" id="PTHR43194">
    <property type="entry name" value="HYDROLASE ALPHA/BETA FOLD FAMILY"/>
    <property type="match status" value="1"/>
</dbReference>
<dbReference type="Proteomes" id="UP000722485">
    <property type="component" value="Unassembled WGS sequence"/>
</dbReference>
<gene>
    <name evidence="2" type="ORF">G7Z17_g6570</name>
</gene>
<dbReference type="InterPro" id="IPR050228">
    <property type="entry name" value="Carboxylesterase_BioH"/>
</dbReference>
<dbReference type="AlphaFoldDB" id="A0A9P5H9M1"/>
<proteinExistence type="predicted"/>
<evidence type="ECO:0000256" key="1">
    <source>
        <dbReference type="SAM" id="MobiDB-lite"/>
    </source>
</evidence>
<feature type="compositionally biased region" description="Polar residues" evidence="1">
    <location>
        <begin position="503"/>
        <end position="512"/>
    </location>
</feature>
<feature type="compositionally biased region" description="Basic and acidic residues" evidence="1">
    <location>
        <begin position="1"/>
        <end position="10"/>
    </location>
</feature>
<reference evidence="2" key="1">
    <citation type="submission" date="2020-03" db="EMBL/GenBank/DDBJ databases">
        <title>Draft Genome Sequence of Cylindrodendrum hubeiense.</title>
        <authorList>
            <person name="Buettner E."/>
            <person name="Kellner H."/>
        </authorList>
    </citation>
    <scope>NUCLEOTIDE SEQUENCE</scope>
    <source>
        <strain evidence="2">IHI 201604</strain>
    </source>
</reference>
<feature type="compositionally biased region" description="Low complexity" evidence="1">
    <location>
        <begin position="537"/>
        <end position="548"/>
    </location>
</feature>
<accession>A0A9P5H9M1</accession>
<dbReference type="CDD" id="cd12809">
    <property type="entry name" value="Esterase_713_like-2"/>
    <property type="match status" value="1"/>
</dbReference>
<dbReference type="EMBL" id="JAANBB010000129">
    <property type="protein sequence ID" value="KAF7549170.1"/>
    <property type="molecule type" value="Genomic_DNA"/>
</dbReference>
<dbReference type="InterPro" id="IPR029058">
    <property type="entry name" value="AB_hydrolase_fold"/>
</dbReference>
<feature type="region of interest" description="Disordered" evidence="1">
    <location>
        <begin position="526"/>
        <end position="584"/>
    </location>
</feature>
<organism evidence="2 3">
    <name type="scientific">Cylindrodendrum hubeiense</name>
    <dbReference type="NCBI Taxonomy" id="595255"/>
    <lineage>
        <taxon>Eukaryota</taxon>
        <taxon>Fungi</taxon>
        <taxon>Dikarya</taxon>
        <taxon>Ascomycota</taxon>
        <taxon>Pezizomycotina</taxon>
        <taxon>Sordariomycetes</taxon>
        <taxon>Hypocreomycetidae</taxon>
        <taxon>Hypocreales</taxon>
        <taxon>Nectriaceae</taxon>
        <taxon>Cylindrodendrum</taxon>
    </lineage>
</organism>
<feature type="region of interest" description="Disordered" evidence="1">
    <location>
        <begin position="452"/>
        <end position="513"/>
    </location>
</feature>
<comment type="caution">
    <text evidence="2">The sequence shown here is derived from an EMBL/GenBank/DDBJ whole genome shotgun (WGS) entry which is preliminary data.</text>
</comment>
<evidence type="ECO:0008006" key="4">
    <source>
        <dbReference type="Google" id="ProtNLM"/>
    </source>
</evidence>
<protein>
    <recommendedName>
        <fullName evidence="4">AB hydrolase-1 domain-containing protein</fullName>
    </recommendedName>
</protein>
<dbReference type="OrthoDB" id="9978720at2759"/>
<evidence type="ECO:0000313" key="2">
    <source>
        <dbReference type="EMBL" id="KAF7549170.1"/>
    </source>
</evidence>
<keyword evidence="3" id="KW-1185">Reference proteome</keyword>
<feature type="compositionally biased region" description="Polar residues" evidence="1">
    <location>
        <begin position="575"/>
        <end position="584"/>
    </location>
</feature>
<dbReference type="PANTHER" id="PTHR43194:SF4">
    <property type="entry name" value="AB HYDROLASE-1 DOMAIN-CONTAINING PROTEIN"/>
    <property type="match status" value="1"/>
</dbReference>